<dbReference type="Gene3D" id="3.30.70.100">
    <property type="match status" value="1"/>
</dbReference>
<protein>
    <recommendedName>
        <fullName evidence="2">HMA domain-containing protein</fullName>
    </recommendedName>
</protein>
<evidence type="ECO:0000313" key="3">
    <source>
        <dbReference type="EMBL" id="KAK4255220.1"/>
    </source>
</evidence>
<dbReference type="EMBL" id="JAWXYG010000013">
    <property type="protein sequence ID" value="KAK4255220.1"/>
    <property type="molecule type" value="Genomic_DNA"/>
</dbReference>
<dbReference type="InterPro" id="IPR017969">
    <property type="entry name" value="Heavy-metal-associated_CS"/>
</dbReference>
<comment type="caution">
    <text evidence="3">The sequence shown here is derived from an EMBL/GenBank/DDBJ whole genome shotgun (WGS) entry which is preliminary data.</text>
</comment>
<evidence type="ECO:0000313" key="4">
    <source>
        <dbReference type="Proteomes" id="UP001293593"/>
    </source>
</evidence>
<dbReference type="PROSITE" id="PS01047">
    <property type="entry name" value="HMA_1"/>
    <property type="match status" value="1"/>
</dbReference>
<dbReference type="GO" id="GO:0046872">
    <property type="term" value="F:metal ion binding"/>
    <property type="evidence" value="ECO:0007669"/>
    <property type="project" value="UniProtKB-KW"/>
</dbReference>
<dbReference type="AlphaFoldDB" id="A0AAE1M726"/>
<evidence type="ECO:0000259" key="2">
    <source>
        <dbReference type="PROSITE" id="PS50846"/>
    </source>
</evidence>
<dbReference type="InterPro" id="IPR006121">
    <property type="entry name" value="HMA_dom"/>
</dbReference>
<dbReference type="SUPFAM" id="SSF55008">
    <property type="entry name" value="HMA, heavy metal-associated domain"/>
    <property type="match status" value="1"/>
</dbReference>
<dbReference type="Pfam" id="PF00403">
    <property type="entry name" value="HMA"/>
    <property type="match status" value="1"/>
</dbReference>
<dbReference type="InterPro" id="IPR036163">
    <property type="entry name" value="HMA_dom_sf"/>
</dbReference>
<dbReference type="Proteomes" id="UP001293593">
    <property type="component" value="Unassembled WGS sequence"/>
</dbReference>
<proteinExistence type="predicted"/>
<dbReference type="PANTHER" id="PTHR46594:SF6">
    <property type="entry name" value="COPPER-TRANSPORTING ATPASE RAN1"/>
    <property type="match status" value="1"/>
</dbReference>
<name>A0AAE1M726_9FABA</name>
<accession>A0AAE1M726</accession>
<feature type="domain" description="HMA" evidence="2">
    <location>
        <begin position="46"/>
        <end position="112"/>
    </location>
</feature>
<keyword evidence="4" id="KW-1185">Reference proteome</keyword>
<keyword evidence="1" id="KW-0479">Metal-binding</keyword>
<organism evidence="3 4">
    <name type="scientific">Acacia crassicarpa</name>
    <name type="common">northern wattle</name>
    <dbReference type="NCBI Taxonomy" id="499986"/>
    <lineage>
        <taxon>Eukaryota</taxon>
        <taxon>Viridiplantae</taxon>
        <taxon>Streptophyta</taxon>
        <taxon>Embryophyta</taxon>
        <taxon>Tracheophyta</taxon>
        <taxon>Spermatophyta</taxon>
        <taxon>Magnoliopsida</taxon>
        <taxon>eudicotyledons</taxon>
        <taxon>Gunneridae</taxon>
        <taxon>Pentapetalae</taxon>
        <taxon>rosids</taxon>
        <taxon>fabids</taxon>
        <taxon>Fabales</taxon>
        <taxon>Fabaceae</taxon>
        <taxon>Caesalpinioideae</taxon>
        <taxon>mimosoid clade</taxon>
        <taxon>Acacieae</taxon>
        <taxon>Acacia</taxon>
    </lineage>
</organism>
<gene>
    <name evidence="3" type="ORF">QN277_008245</name>
</gene>
<evidence type="ECO:0000256" key="1">
    <source>
        <dbReference type="ARBA" id="ARBA00022723"/>
    </source>
</evidence>
<dbReference type="FunFam" id="3.30.70.100:FF:000005">
    <property type="entry name" value="Copper-exporting P-type ATPase A"/>
    <property type="match status" value="1"/>
</dbReference>
<dbReference type="PANTHER" id="PTHR46594">
    <property type="entry name" value="P-TYPE CATION-TRANSPORTING ATPASE"/>
    <property type="match status" value="1"/>
</dbReference>
<dbReference type="PROSITE" id="PS50846">
    <property type="entry name" value="HMA_2"/>
    <property type="match status" value="1"/>
</dbReference>
<sequence>MAPSIKNIQLTSLATAATNGLEEVRLLDFYEDRNYDGSVGIEEGLNRIHVGVTGMICAACSNYVEVALNAVDDVISASVALLQNKADVVYKPSLVKDVHIKNEIEDAGFEAEILPEPSVDSLRKKSHGTLVG</sequence>
<dbReference type="PRINTS" id="PR00942">
    <property type="entry name" value="CUATPASEI"/>
</dbReference>
<reference evidence="3" key="1">
    <citation type="submission" date="2023-10" db="EMBL/GenBank/DDBJ databases">
        <title>Chromosome-level genome of the transformable northern wattle, Acacia crassicarpa.</title>
        <authorList>
            <person name="Massaro I."/>
            <person name="Sinha N.R."/>
            <person name="Poethig S."/>
            <person name="Leichty A.R."/>
        </authorList>
    </citation>
    <scope>NUCLEOTIDE SEQUENCE</scope>
    <source>
        <strain evidence="3">Acra3RX</strain>
        <tissue evidence="3">Leaf</tissue>
    </source>
</reference>
<dbReference type="CDD" id="cd00371">
    <property type="entry name" value="HMA"/>
    <property type="match status" value="1"/>
</dbReference>